<feature type="transmembrane region" description="Helical" evidence="1">
    <location>
        <begin position="38"/>
        <end position="59"/>
    </location>
</feature>
<feature type="transmembrane region" description="Helical" evidence="1">
    <location>
        <begin position="71"/>
        <end position="88"/>
    </location>
</feature>
<comment type="caution">
    <text evidence="2">The sequence shown here is derived from an EMBL/GenBank/DDBJ whole genome shotgun (WGS) entry which is preliminary data.</text>
</comment>
<dbReference type="Proteomes" id="UP001165279">
    <property type="component" value="Unassembled WGS sequence"/>
</dbReference>
<keyword evidence="1" id="KW-0472">Membrane</keyword>
<reference evidence="2" key="1">
    <citation type="submission" date="2022-02" db="EMBL/GenBank/DDBJ databases">
        <title>The genome sequence of Ruegeria sp. 1NDH52C.</title>
        <authorList>
            <person name="Du J."/>
        </authorList>
    </citation>
    <scope>NUCLEOTIDE SEQUENCE</scope>
    <source>
        <strain evidence="2">1NDH52C</strain>
    </source>
</reference>
<name>A0ABS9NXI2_9RHOB</name>
<organism evidence="2 3">
    <name type="scientific">Ruegeria alba</name>
    <dbReference type="NCBI Taxonomy" id="2916756"/>
    <lineage>
        <taxon>Bacteria</taxon>
        <taxon>Pseudomonadati</taxon>
        <taxon>Pseudomonadota</taxon>
        <taxon>Alphaproteobacteria</taxon>
        <taxon>Rhodobacterales</taxon>
        <taxon>Roseobacteraceae</taxon>
        <taxon>Ruegeria</taxon>
    </lineage>
</organism>
<proteinExistence type="predicted"/>
<dbReference type="RefSeq" id="WP_234139863.1">
    <property type="nucleotide sequence ID" value="NZ_JAKOEM010000009.1"/>
</dbReference>
<feature type="transmembrane region" description="Helical" evidence="1">
    <location>
        <begin position="100"/>
        <end position="118"/>
    </location>
</feature>
<keyword evidence="1" id="KW-0812">Transmembrane</keyword>
<dbReference type="EMBL" id="JAKOEM010000009">
    <property type="protein sequence ID" value="MCG6558945.1"/>
    <property type="molecule type" value="Genomic_DNA"/>
</dbReference>
<gene>
    <name evidence="2" type="ORF">MB818_12075</name>
</gene>
<accession>A0ABS9NXI2</accession>
<sequence length="149" mass="16718">MPVAPVFFFLIAGPLAIAIVWVLASLPAYPNSPKARVFWFAALFLVFGFLIFGRLSLHSPRVWQPPVQADIAWGLFLVLPFVGSLLLWRYQRTATARLSAAKSTLIVLAICILSVLGLRQFNKSCVYFDYWNDQGQAWCPVTWQAKLGT</sequence>
<feature type="transmembrane region" description="Helical" evidence="1">
    <location>
        <begin position="6"/>
        <end position="26"/>
    </location>
</feature>
<evidence type="ECO:0000256" key="1">
    <source>
        <dbReference type="SAM" id="Phobius"/>
    </source>
</evidence>
<evidence type="ECO:0000313" key="3">
    <source>
        <dbReference type="Proteomes" id="UP001165279"/>
    </source>
</evidence>
<keyword evidence="1" id="KW-1133">Transmembrane helix</keyword>
<keyword evidence="3" id="KW-1185">Reference proteome</keyword>
<protein>
    <submittedName>
        <fullName evidence="2">Uncharacterized protein</fullName>
    </submittedName>
</protein>
<evidence type="ECO:0000313" key="2">
    <source>
        <dbReference type="EMBL" id="MCG6558945.1"/>
    </source>
</evidence>